<feature type="signal peptide" evidence="10">
    <location>
        <begin position="1"/>
        <end position="31"/>
    </location>
</feature>
<dbReference type="Gene3D" id="2.60.40.3110">
    <property type="match status" value="1"/>
</dbReference>
<keyword evidence="4" id="KW-1134">Transmembrane beta strand</keyword>
<comment type="subcellular location">
    <subcellularLocation>
        <location evidence="1 9">Cell outer membrane</location>
        <topology evidence="1 9">Multi-pass membrane protein</topology>
    </subcellularLocation>
</comment>
<dbReference type="InterPro" id="IPR037224">
    <property type="entry name" value="PapC_N_sf"/>
</dbReference>
<evidence type="ECO:0000256" key="3">
    <source>
        <dbReference type="ARBA" id="ARBA00022448"/>
    </source>
</evidence>
<dbReference type="InterPro" id="IPR042186">
    <property type="entry name" value="FimD_plug_dom"/>
</dbReference>
<dbReference type="EMBL" id="LT991977">
    <property type="protein sequence ID" value="SPK76841.1"/>
    <property type="molecule type" value="Genomic_DNA"/>
</dbReference>
<dbReference type="RefSeq" id="WP_115666262.1">
    <property type="nucleotide sequence ID" value="NZ_LT991977.1"/>
</dbReference>
<accession>A0A375IRV5</accession>
<evidence type="ECO:0000313" key="14">
    <source>
        <dbReference type="Proteomes" id="UP000255505"/>
    </source>
</evidence>
<dbReference type="AlphaFoldDB" id="A0A375IRV5"/>
<dbReference type="Pfam" id="PF00577">
    <property type="entry name" value="Usher"/>
    <property type="match status" value="1"/>
</dbReference>
<dbReference type="PROSITE" id="PS01151">
    <property type="entry name" value="FIMBRIAL_USHER"/>
    <property type="match status" value="1"/>
</dbReference>
<dbReference type="InterPro" id="IPR018030">
    <property type="entry name" value="Fimbrial_membr_usher_CS"/>
</dbReference>
<evidence type="ECO:0000256" key="4">
    <source>
        <dbReference type="ARBA" id="ARBA00022452"/>
    </source>
</evidence>
<name>A0A375IRV5_9BURK</name>
<evidence type="ECO:0000256" key="1">
    <source>
        <dbReference type="ARBA" id="ARBA00004571"/>
    </source>
</evidence>
<dbReference type="Gene3D" id="2.60.40.2070">
    <property type="match status" value="1"/>
</dbReference>
<dbReference type="Pfam" id="PF13953">
    <property type="entry name" value="PapC_C"/>
    <property type="match status" value="1"/>
</dbReference>
<dbReference type="Proteomes" id="UP000255505">
    <property type="component" value="Plasmid II"/>
</dbReference>
<dbReference type="InterPro" id="IPR043142">
    <property type="entry name" value="PapC-like_C_sf"/>
</dbReference>
<dbReference type="FunFam" id="2.60.40.3110:FF:000001">
    <property type="entry name" value="Putative fimbrial outer membrane usher"/>
    <property type="match status" value="1"/>
</dbReference>
<reference evidence="13 14" key="1">
    <citation type="submission" date="2018-01" db="EMBL/GenBank/DDBJ databases">
        <authorList>
            <person name="Gaut B.S."/>
            <person name="Morton B.R."/>
            <person name="Clegg M.T."/>
            <person name="Duvall M.R."/>
        </authorList>
    </citation>
    <scope>NUCLEOTIDE SEQUENCE [LARGE SCALE GENOMIC DNA]</scope>
    <source>
        <strain evidence="13">Cupriavidus taiwanensis LMG 19425</strain>
        <plasmid evidence="14">Plasmid ii</plasmid>
    </source>
</reference>
<evidence type="ECO:0000256" key="5">
    <source>
        <dbReference type="ARBA" id="ARBA00022692"/>
    </source>
</evidence>
<evidence type="ECO:0000259" key="11">
    <source>
        <dbReference type="Pfam" id="PF13953"/>
    </source>
</evidence>
<evidence type="ECO:0000256" key="2">
    <source>
        <dbReference type="ARBA" id="ARBA00008064"/>
    </source>
</evidence>
<feature type="chain" id="PRO_5017052215" evidence="10">
    <location>
        <begin position="32"/>
        <end position="865"/>
    </location>
</feature>
<geneLocation type="plasmid" evidence="13">
    <name>II</name>
</geneLocation>
<keyword evidence="5 9" id="KW-0812">Transmembrane</keyword>
<dbReference type="GO" id="GO:0015473">
    <property type="term" value="F:fimbrial usher porin activity"/>
    <property type="evidence" value="ECO:0007669"/>
    <property type="project" value="InterPro"/>
</dbReference>
<dbReference type="Gene3D" id="2.60.40.2610">
    <property type="entry name" value="Outer membrane usher protein FimD, plug domain"/>
    <property type="match status" value="1"/>
</dbReference>
<evidence type="ECO:0000256" key="10">
    <source>
        <dbReference type="SAM" id="SignalP"/>
    </source>
</evidence>
<keyword evidence="9" id="KW-1029">Fimbrium biogenesis</keyword>
<evidence type="ECO:0000256" key="8">
    <source>
        <dbReference type="ARBA" id="ARBA00023237"/>
    </source>
</evidence>
<dbReference type="PANTHER" id="PTHR30451">
    <property type="entry name" value="OUTER MEMBRANE USHER PROTEIN"/>
    <property type="match status" value="1"/>
</dbReference>
<comment type="similarity">
    <text evidence="2 9">Belongs to the fimbrial export usher family.</text>
</comment>
<keyword evidence="13" id="KW-0614">Plasmid</keyword>
<evidence type="ECO:0000256" key="7">
    <source>
        <dbReference type="ARBA" id="ARBA00023136"/>
    </source>
</evidence>
<keyword evidence="6 10" id="KW-0732">Signal</keyword>
<dbReference type="InterPro" id="IPR025885">
    <property type="entry name" value="PapC_N"/>
</dbReference>
<keyword evidence="8 9" id="KW-0998">Cell outer membrane</keyword>
<gene>
    <name evidence="13" type="primary">htrE</name>
    <name evidence="13" type="ORF">CT19425_MP80470</name>
</gene>
<dbReference type="GO" id="GO:0009297">
    <property type="term" value="P:pilus assembly"/>
    <property type="evidence" value="ECO:0007669"/>
    <property type="project" value="InterPro"/>
</dbReference>
<evidence type="ECO:0000259" key="12">
    <source>
        <dbReference type="Pfam" id="PF13954"/>
    </source>
</evidence>
<keyword evidence="3 9" id="KW-0813">Transport</keyword>
<dbReference type="InterPro" id="IPR025949">
    <property type="entry name" value="PapC-like_C"/>
</dbReference>
<dbReference type="SUPFAM" id="SSF141729">
    <property type="entry name" value="FimD N-terminal domain-like"/>
    <property type="match status" value="1"/>
</dbReference>
<feature type="domain" description="PapC-like C-terminal" evidence="11">
    <location>
        <begin position="774"/>
        <end position="839"/>
    </location>
</feature>
<feature type="domain" description="PapC N-terminal" evidence="12">
    <location>
        <begin position="46"/>
        <end position="192"/>
    </location>
</feature>
<dbReference type="Pfam" id="PF13954">
    <property type="entry name" value="PapC_N"/>
    <property type="match status" value="1"/>
</dbReference>
<proteinExistence type="inferred from homology"/>
<keyword evidence="7 9" id="KW-0472">Membrane</keyword>
<evidence type="ECO:0000256" key="9">
    <source>
        <dbReference type="RuleBase" id="RU003884"/>
    </source>
</evidence>
<dbReference type="PANTHER" id="PTHR30451:SF20">
    <property type="entry name" value="FIMBRIAE USHER"/>
    <property type="match status" value="1"/>
</dbReference>
<dbReference type="GO" id="GO:0009279">
    <property type="term" value="C:cell outer membrane"/>
    <property type="evidence" value="ECO:0007669"/>
    <property type="project" value="UniProtKB-SubCell"/>
</dbReference>
<sequence length="865" mass="91315">MKTQKTSSFPSRLRPASAVVLSLFASMSAWGAPGSSRGSTLLAEVEFNDTFLQQPGGVRIDVSRFNKGNVALPGNYRAELYVNDVWLGRTEATLRQVGDDTRNVQPCFDRAAVERIGIDLSKLSPEASARLVAGCVALPELVPDATAGFDNGEQRLDVSVPQIAMSRTARGYVDPKYWDEGVTAARLQYNANVYHSDASGLSTTQGYVGLNAGFNVGGWRLRHVGNLTHGDIEGSRYQSVQTSLQRSLAQIRGQLVIGEAYTDGALFDSFGFRGVQVASDDRMYPESQRGYAPVVRGIANSNARVQVRQSGNIIYETTVAPGAFEITDLYPTGYGGDLELVITEADGSVRTSRLPFAAAVNALRPGITRYSITVGQYRNVSLHSRPMMMQATVQHGISNMVTGYGGFIVAQDYTAVMGGGALNTDLGAFGADITQAWTTLIDAGGRDGQSLRLSYSKLVAPTNTNLTLAAYRYSSSGYLSMADAMALRDLEQRGMAAGMFMGGIQRGRLQVTINQMLPQGYGSFYLTGSTQNYWNRSGSDTQFQAGYNNSYKRINYGVSASRQFNVNAGKWDNRVMLTVGIPLGTGQHAPHSMTSLSHDASGVSSLQQSVTGTLGDDNAFTYGINAGYTGGGNSTDTATVGANVGYVSPFATVTASASKGRNYSQAGFGIGGGIVAYAGGVAFTPMPGDTMAIVEAADAAGARVTNGSGLRVDPWGHAIVTSLTPFSTNQVEIDPKGLPISVALKTTQQNTAPTAGAIVTMKFETDNPGRAAILRVMGPDGAPLPFGAEVTDARGQAAGTVGQGGRIIVRGLKQDSGELLVKWGSDAKASCALRYALPPETARPANPLEVIDAACVAWAPRQGGA</sequence>
<evidence type="ECO:0000313" key="13">
    <source>
        <dbReference type="EMBL" id="SPK76841.1"/>
    </source>
</evidence>
<protein>
    <submittedName>
        <fullName evidence="13">Fimbrial biogenesis outer membrane usher protein</fullName>
    </submittedName>
</protein>
<dbReference type="Gene3D" id="3.10.20.410">
    <property type="match status" value="1"/>
</dbReference>
<evidence type="ECO:0000256" key="6">
    <source>
        <dbReference type="ARBA" id="ARBA00022729"/>
    </source>
</evidence>
<organism evidence="13 14">
    <name type="scientific">Cupriavidus taiwanensis</name>
    <dbReference type="NCBI Taxonomy" id="164546"/>
    <lineage>
        <taxon>Bacteria</taxon>
        <taxon>Pseudomonadati</taxon>
        <taxon>Pseudomonadota</taxon>
        <taxon>Betaproteobacteria</taxon>
        <taxon>Burkholderiales</taxon>
        <taxon>Burkholderiaceae</taxon>
        <taxon>Cupriavidus</taxon>
    </lineage>
</organism>
<dbReference type="InterPro" id="IPR000015">
    <property type="entry name" value="Fimb_usher"/>
</dbReference>